<comment type="subcellular location">
    <subcellularLocation>
        <location evidence="1">Cell membrane</location>
        <topology evidence="1">Multi-pass membrane protein</topology>
    </subcellularLocation>
    <subcellularLocation>
        <location evidence="7">Membrane</location>
        <topology evidence="7">Multi-pass membrane protein</topology>
    </subcellularLocation>
</comment>
<evidence type="ECO:0000313" key="11">
    <source>
        <dbReference type="Proteomes" id="UP001240447"/>
    </source>
</evidence>
<feature type="domain" description="NADH:quinone oxidoreductase/Mrp antiporter transmembrane" evidence="9">
    <location>
        <begin position="132"/>
        <end position="423"/>
    </location>
</feature>
<dbReference type="NCBIfam" id="NF009308">
    <property type="entry name" value="PRK12665.1"/>
    <property type="match status" value="1"/>
</dbReference>
<feature type="transmembrane region" description="Helical" evidence="8">
    <location>
        <begin position="518"/>
        <end position="540"/>
    </location>
</feature>
<evidence type="ECO:0000256" key="3">
    <source>
        <dbReference type="ARBA" id="ARBA00022475"/>
    </source>
</evidence>
<keyword evidence="5 8" id="KW-1133">Transmembrane helix</keyword>
<feature type="transmembrane region" description="Helical" evidence="8">
    <location>
        <begin position="209"/>
        <end position="233"/>
    </location>
</feature>
<dbReference type="EMBL" id="JAUSQM010000001">
    <property type="protein sequence ID" value="MDP9821474.1"/>
    <property type="molecule type" value="Genomic_DNA"/>
</dbReference>
<dbReference type="PRINTS" id="PR01437">
    <property type="entry name" value="NUOXDRDTASE4"/>
</dbReference>
<dbReference type="Pfam" id="PF00361">
    <property type="entry name" value="Proton_antipo_M"/>
    <property type="match status" value="1"/>
</dbReference>
<dbReference type="InterPro" id="IPR050586">
    <property type="entry name" value="CPA3_Na-H_Antiporter_D"/>
</dbReference>
<evidence type="ECO:0000256" key="7">
    <source>
        <dbReference type="RuleBase" id="RU000320"/>
    </source>
</evidence>
<evidence type="ECO:0000256" key="1">
    <source>
        <dbReference type="ARBA" id="ARBA00004651"/>
    </source>
</evidence>
<evidence type="ECO:0000256" key="8">
    <source>
        <dbReference type="SAM" id="Phobius"/>
    </source>
</evidence>
<evidence type="ECO:0000259" key="9">
    <source>
        <dbReference type="Pfam" id="PF00361"/>
    </source>
</evidence>
<feature type="transmembrane region" description="Helical" evidence="8">
    <location>
        <begin position="277"/>
        <end position="295"/>
    </location>
</feature>
<keyword evidence="6 8" id="KW-0472">Membrane</keyword>
<reference evidence="10 11" key="1">
    <citation type="submission" date="2023-07" db="EMBL/GenBank/DDBJ databases">
        <title>Sequencing the genomes of 1000 actinobacteria strains.</title>
        <authorList>
            <person name="Klenk H.-P."/>
        </authorList>
    </citation>
    <scope>NUCLEOTIDE SEQUENCE [LARGE SCALE GENOMIC DNA]</scope>
    <source>
        <strain evidence="10 11">GD13</strain>
    </source>
</reference>
<sequence length="566" mass="60397">MSAELLVPFPVLLPLLGAGLALCLSRRPRAQRAVTVVVLIAVVAIAATLTYLSDHGEPLVLWIGAWEPPLGISLVADRVSSLMLLVSAVVALAVLIYSIGQGMTGDEIETPVSIYHPTFLVLVAGVANAFLAGDLFNLFVSFEMLLFASYVLLTLGGTESRIRAGTIYVVVNILSSMLFLVGVAVTYAATGTVNLAQLSLRLQEIPDSTALMIQLLLLVTFAIKAAVFPLSFWLPDSYPTAPAPVTAVFAGLLTKVGVYAILRIQTLLFPGSELTELLLWAALLTMLIGILGAVAQSDIKRMLSFTLVSHIGYMIFGIGLATHAGYSGAVFYVAHHITIQTALFLVLGLVERRAGSTSLVKLGGVARLAPLLAVMFFIPAMNLAGIPPLSGFIGKVGLLGAGIEEATWLSYAVVAAGTVTSLLTLYAVAKTWNLAFWRTPQQAHEMAVAMAELEQTRSGMVGEQSLMRHRGHVHAGTQLVDEETLRQAREALLEEGSDEDLHELLEQRKLETTLPKTMVGSTAGLVAVSVALTLVAGPLYGYTDRAADNLQQREVYVDAVLPEGER</sequence>
<feature type="transmembrane region" description="Helical" evidence="8">
    <location>
        <begin position="245"/>
        <end position="265"/>
    </location>
</feature>
<keyword evidence="4 7" id="KW-0812">Transmembrane</keyword>
<gene>
    <name evidence="10" type="ORF">J2S59_001283</name>
</gene>
<evidence type="ECO:0000256" key="2">
    <source>
        <dbReference type="ARBA" id="ARBA00005346"/>
    </source>
</evidence>
<feature type="transmembrane region" description="Helical" evidence="8">
    <location>
        <begin position="302"/>
        <end position="323"/>
    </location>
</feature>
<organism evidence="10 11">
    <name type="scientific">Nocardioides massiliensis</name>
    <dbReference type="NCBI Taxonomy" id="1325935"/>
    <lineage>
        <taxon>Bacteria</taxon>
        <taxon>Bacillati</taxon>
        <taxon>Actinomycetota</taxon>
        <taxon>Actinomycetes</taxon>
        <taxon>Propionibacteriales</taxon>
        <taxon>Nocardioidaceae</taxon>
        <taxon>Nocardioides</taxon>
    </lineage>
</organism>
<dbReference type="InterPro" id="IPR001750">
    <property type="entry name" value="ND/Mrp_TM"/>
</dbReference>
<feature type="transmembrane region" description="Helical" evidence="8">
    <location>
        <begin position="362"/>
        <end position="386"/>
    </location>
</feature>
<evidence type="ECO:0000256" key="6">
    <source>
        <dbReference type="ARBA" id="ARBA00023136"/>
    </source>
</evidence>
<keyword evidence="11" id="KW-1185">Reference proteome</keyword>
<feature type="transmembrane region" description="Helical" evidence="8">
    <location>
        <begin position="112"/>
        <end position="132"/>
    </location>
</feature>
<feature type="transmembrane region" description="Helical" evidence="8">
    <location>
        <begin position="138"/>
        <end position="155"/>
    </location>
</feature>
<feature type="transmembrane region" description="Helical" evidence="8">
    <location>
        <begin position="82"/>
        <end position="100"/>
    </location>
</feature>
<feature type="transmembrane region" description="Helical" evidence="8">
    <location>
        <begin position="406"/>
        <end position="428"/>
    </location>
</feature>
<evidence type="ECO:0000313" key="10">
    <source>
        <dbReference type="EMBL" id="MDP9821474.1"/>
    </source>
</evidence>
<evidence type="ECO:0000256" key="4">
    <source>
        <dbReference type="ARBA" id="ARBA00022692"/>
    </source>
</evidence>
<keyword evidence="3" id="KW-1003">Cell membrane</keyword>
<dbReference type="RefSeq" id="WP_306824927.1">
    <property type="nucleotide sequence ID" value="NZ_JAUSQM010000001.1"/>
</dbReference>
<feature type="transmembrane region" description="Helical" evidence="8">
    <location>
        <begin position="329"/>
        <end position="350"/>
    </location>
</feature>
<feature type="transmembrane region" description="Helical" evidence="8">
    <location>
        <begin position="167"/>
        <end position="189"/>
    </location>
</feature>
<comment type="similarity">
    <text evidence="2">Belongs to the CPA3 antiporters (TC 2.A.63) subunit D family.</text>
</comment>
<name>A0ABT9NMP3_9ACTN</name>
<dbReference type="Proteomes" id="UP001240447">
    <property type="component" value="Unassembled WGS sequence"/>
</dbReference>
<accession>A0ABT9NMP3</accession>
<dbReference type="InterPro" id="IPR003918">
    <property type="entry name" value="NADH_UbQ_OxRdtase"/>
</dbReference>
<evidence type="ECO:0000256" key="5">
    <source>
        <dbReference type="ARBA" id="ARBA00022989"/>
    </source>
</evidence>
<protein>
    <submittedName>
        <fullName evidence="10">Multicomponent Na+:H+ antiporter subunit D</fullName>
    </submittedName>
</protein>
<proteinExistence type="inferred from homology"/>
<comment type="caution">
    <text evidence="10">The sequence shown here is derived from an EMBL/GenBank/DDBJ whole genome shotgun (WGS) entry which is preliminary data.</text>
</comment>
<dbReference type="PANTHER" id="PTHR42703">
    <property type="entry name" value="NADH DEHYDROGENASE"/>
    <property type="match status" value="1"/>
</dbReference>
<feature type="transmembrane region" description="Helical" evidence="8">
    <location>
        <begin position="33"/>
        <end position="52"/>
    </location>
</feature>
<dbReference type="PANTHER" id="PTHR42703:SF1">
    <property type="entry name" value="NA(+)_H(+) ANTIPORTER SUBUNIT D1"/>
    <property type="match status" value="1"/>
</dbReference>